<dbReference type="EMBL" id="MN739774">
    <property type="protein sequence ID" value="QHT25724.1"/>
    <property type="molecule type" value="Genomic_DNA"/>
</dbReference>
<dbReference type="AlphaFoldDB" id="A0A6C0E9D6"/>
<organism evidence="1">
    <name type="scientific">viral metagenome</name>
    <dbReference type="NCBI Taxonomy" id="1070528"/>
    <lineage>
        <taxon>unclassified sequences</taxon>
        <taxon>metagenomes</taxon>
        <taxon>organismal metagenomes</taxon>
    </lineage>
</organism>
<sequence length="326" mass="37499">MNNYANIVTYLKNDKRRKSSLINQNIHASKYGQYKECKTARPIKCFGMRDFNAGPINSVCEVQVFNAHSIDVASNYCAHGFNAGYINFLNPCCVCVVGREFCASNYPASEGIRDDIFNLRTNLNATTDFVNPYPIKDNESVYNPFLTVIRNINMDPLNYQSIFKFGLIVSSPINKPVLLSDDKMSSTDFLHTLENIKTIFQTAINAKHNVLILPPYGHVEDDVPQEDIIKIYNSCIFEYGHKFKIIAIAIPPWDGKNLYELYNNGIVRPQMLVKKIDDKYDKEKYIQMVKKNNNPKEVKKEVSNKDEQMNKMFQMFMSMMNNQQKG</sequence>
<evidence type="ECO:0000313" key="1">
    <source>
        <dbReference type="EMBL" id="QHT25724.1"/>
    </source>
</evidence>
<name>A0A6C0E9D6_9ZZZZ</name>
<protein>
    <recommendedName>
        <fullName evidence="2">Macro domain-containing protein</fullName>
    </recommendedName>
</protein>
<dbReference type="Gene3D" id="3.40.220.10">
    <property type="entry name" value="Leucine Aminopeptidase, subunit E, domain 1"/>
    <property type="match status" value="1"/>
</dbReference>
<reference evidence="1" key="1">
    <citation type="journal article" date="2020" name="Nature">
        <title>Giant virus diversity and host interactions through global metagenomics.</title>
        <authorList>
            <person name="Schulz F."/>
            <person name="Roux S."/>
            <person name="Paez-Espino D."/>
            <person name="Jungbluth S."/>
            <person name="Walsh D.A."/>
            <person name="Denef V.J."/>
            <person name="McMahon K.D."/>
            <person name="Konstantinidis K.T."/>
            <person name="Eloe-Fadrosh E.A."/>
            <person name="Kyrpides N.C."/>
            <person name="Woyke T."/>
        </authorList>
    </citation>
    <scope>NUCLEOTIDE SEQUENCE</scope>
    <source>
        <strain evidence="1">GVMAG-M-3300023179-27</strain>
    </source>
</reference>
<accession>A0A6C0E9D6</accession>
<evidence type="ECO:0008006" key="2">
    <source>
        <dbReference type="Google" id="ProtNLM"/>
    </source>
</evidence>
<proteinExistence type="predicted"/>
<dbReference type="InterPro" id="IPR043472">
    <property type="entry name" value="Macro_dom-like"/>
</dbReference>